<gene>
    <name evidence="2" type="ORF">ABID26_004917</name>
</gene>
<keyword evidence="3" id="KW-1185">Reference proteome</keyword>
<accession>A0ABV2HXZ5</accession>
<dbReference type="RefSeq" id="WP_292302282.1">
    <property type="nucleotide sequence ID" value="NZ_JBEPLM010000010.1"/>
</dbReference>
<name>A0ABV2HXZ5_9HYPH</name>
<evidence type="ECO:0000313" key="2">
    <source>
        <dbReference type="EMBL" id="MET3595505.1"/>
    </source>
</evidence>
<comment type="caution">
    <text evidence="2">The sequence shown here is derived from an EMBL/GenBank/DDBJ whole genome shotgun (WGS) entry which is preliminary data.</text>
</comment>
<proteinExistence type="predicted"/>
<dbReference type="EMBL" id="JBEPLM010000010">
    <property type="protein sequence ID" value="MET3595505.1"/>
    <property type="molecule type" value="Genomic_DNA"/>
</dbReference>
<dbReference type="Proteomes" id="UP001549036">
    <property type="component" value="Unassembled WGS sequence"/>
</dbReference>
<feature type="signal peptide" evidence="1">
    <location>
        <begin position="1"/>
        <end position="21"/>
    </location>
</feature>
<keyword evidence="1" id="KW-0732">Signal</keyword>
<reference evidence="2 3" key="1">
    <citation type="submission" date="2024-06" db="EMBL/GenBank/DDBJ databases">
        <title>Genomic Encyclopedia of Type Strains, Phase IV (KMG-IV): sequencing the most valuable type-strain genomes for metagenomic binning, comparative biology and taxonomic classification.</title>
        <authorList>
            <person name="Goeker M."/>
        </authorList>
    </citation>
    <scope>NUCLEOTIDE SEQUENCE [LARGE SCALE GENOMIC DNA]</scope>
    <source>
        <strain evidence="2 3">DSM 29846</strain>
    </source>
</reference>
<organism evidence="2 3">
    <name type="scientific">Mesorhizobium shonense</name>
    <dbReference type="NCBI Taxonomy" id="1209948"/>
    <lineage>
        <taxon>Bacteria</taxon>
        <taxon>Pseudomonadati</taxon>
        <taxon>Pseudomonadota</taxon>
        <taxon>Alphaproteobacteria</taxon>
        <taxon>Hyphomicrobiales</taxon>
        <taxon>Phyllobacteriaceae</taxon>
        <taxon>Mesorhizobium</taxon>
    </lineage>
</organism>
<evidence type="ECO:0008006" key="4">
    <source>
        <dbReference type="Google" id="ProtNLM"/>
    </source>
</evidence>
<evidence type="ECO:0000256" key="1">
    <source>
        <dbReference type="SAM" id="SignalP"/>
    </source>
</evidence>
<feature type="chain" id="PRO_5046632356" description="DUF2946 domain-containing protein" evidence="1">
    <location>
        <begin position="22"/>
        <end position="115"/>
    </location>
</feature>
<evidence type="ECO:0000313" key="3">
    <source>
        <dbReference type="Proteomes" id="UP001549036"/>
    </source>
</evidence>
<sequence length="115" mass="11884">MPAAFVAALLLLVQSALGAFAFGGPSQLDAFGNIICTHEGAVKFPGGDPHQQNLPACCSSGCPMVSPAHFPPPDSSPLVRAELLEAVAFPAPAFRHLDFARTRSPANPRAPPAIV</sequence>
<protein>
    <recommendedName>
        <fullName evidence="4">DUF2946 domain-containing protein</fullName>
    </recommendedName>
</protein>